<feature type="region of interest" description="Disordered" evidence="1">
    <location>
        <begin position="1"/>
        <end position="38"/>
    </location>
</feature>
<evidence type="ECO:0000256" key="1">
    <source>
        <dbReference type="SAM" id="MobiDB-lite"/>
    </source>
</evidence>
<evidence type="ECO:0000313" key="3">
    <source>
        <dbReference type="Proteomes" id="UP000279307"/>
    </source>
</evidence>
<sequence length="354" mass="40826">MDQIMEENIDSKIKADVKTNQTETTKPDMEIKSSTSGSTEETEYAASYLKTGISRGITYQVKLLTWIAWKLMYKNESVSDWWLATEVRDARGFHDMVLKYVPSEEGDSTPNRKYLYRFVQIKHKMNLSEVAKISVGSLMSEKHIERQYSLIYLFKSYLNMLKKFEGITPDQIVDLTIFTNKDIGALKFLVPVAKDGIFDFEGKGKRYRMDIPMFQIDSRMLTCLRQVRSDDALILGFLKKLVFAVGQPCEPELEELITRDMGRLYRFPDFFYNDLYKSIIEWFLSYDNGKAPYLTKRHVTENLAKTHHMLLQAKNVEEVFTTNALSKLTDEMKSLSLSLSSPSLSPQSSAGFTI</sequence>
<proteinExistence type="predicted"/>
<protein>
    <submittedName>
        <fullName evidence="2">Uncharacterized protein</fullName>
    </submittedName>
</protein>
<organism evidence="2 3">
    <name type="scientific">Ooceraea biroi</name>
    <name type="common">Clonal raider ant</name>
    <name type="synonym">Cerapachys biroi</name>
    <dbReference type="NCBI Taxonomy" id="2015173"/>
    <lineage>
        <taxon>Eukaryota</taxon>
        <taxon>Metazoa</taxon>
        <taxon>Ecdysozoa</taxon>
        <taxon>Arthropoda</taxon>
        <taxon>Hexapoda</taxon>
        <taxon>Insecta</taxon>
        <taxon>Pterygota</taxon>
        <taxon>Neoptera</taxon>
        <taxon>Endopterygota</taxon>
        <taxon>Hymenoptera</taxon>
        <taxon>Apocrita</taxon>
        <taxon>Aculeata</taxon>
        <taxon>Formicoidea</taxon>
        <taxon>Formicidae</taxon>
        <taxon>Dorylinae</taxon>
        <taxon>Ooceraea</taxon>
    </lineage>
</organism>
<dbReference type="Proteomes" id="UP000279307">
    <property type="component" value="Chromosome 14"/>
</dbReference>
<gene>
    <name evidence="2" type="ORF">DMN91_012751</name>
</gene>
<accession>A0A3L8D3R2</accession>
<evidence type="ECO:0000313" key="2">
    <source>
        <dbReference type="EMBL" id="RLU14864.1"/>
    </source>
</evidence>
<name>A0A3L8D3R2_OOCBI</name>
<dbReference type="EMBL" id="QOIP01000014">
    <property type="protein sequence ID" value="RLU14864.1"/>
    <property type="molecule type" value="Genomic_DNA"/>
</dbReference>
<comment type="caution">
    <text evidence="2">The sequence shown here is derived from an EMBL/GenBank/DDBJ whole genome shotgun (WGS) entry which is preliminary data.</text>
</comment>
<reference evidence="2 3" key="1">
    <citation type="journal article" date="2018" name="Genome Res.">
        <title>The genomic architecture and molecular evolution of ant odorant receptors.</title>
        <authorList>
            <person name="McKenzie S.K."/>
            <person name="Kronauer D.J.C."/>
        </authorList>
    </citation>
    <scope>NUCLEOTIDE SEQUENCE [LARGE SCALE GENOMIC DNA]</scope>
    <source>
        <strain evidence="2">Clonal line C1</strain>
    </source>
</reference>
<dbReference type="AlphaFoldDB" id="A0A3L8D3R2"/>
<dbReference type="OrthoDB" id="7552432at2759"/>